<dbReference type="SUPFAM" id="SSF55811">
    <property type="entry name" value="Nudix"/>
    <property type="match status" value="1"/>
</dbReference>
<proteinExistence type="predicted"/>
<reference evidence="2" key="1">
    <citation type="submission" date="2017-09" db="EMBL/GenBank/DDBJ databases">
        <title>Depth-based differentiation of microbial function through sediment-hosted aquifers and enrichment of novel symbionts in the deep terrestrial subsurface.</title>
        <authorList>
            <person name="Probst A.J."/>
            <person name="Ladd B."/>
            <person name="Jarett J.K."/>
            <person name="Geller-Mcgrath D.E."/>
            <person name="Sieber C.M.K."/>
            <person name="Emerson J.B."/>
            <person name="Anantharaman K."/>
            <person name="Thomas B.C."/>
            <person name="Malmstrom R."/>
            <person name="Stieglmeier M."/>
            <person name="Klingl A."/>
            <person name="Woyke T."/>
            <person name="Ryan C.M."/>
            <person name="Banfield J.F."/>
        </authorList>
    </citation>
    <scope>NUCLEOTIDE SEQUENCE [LARGE SCALE GENOMIC DNA]</scope>
</reference>
<protein>
    <recommendedName>
        <fullName evidence="3">Nudix hydrolase domain-containing protein</fullName>
    </recommendedName>
</protein>
<evidence type="ECO:0008006" key="3">
    <source>
        <dbReference type="Google" id="ProtNLM"/>
    </source>
</evidence>
<organism evidence="1 2">
    <name type="scientific">candidate division WWE3 bacterium CG_4_9_14_0_2_um_filter_48_10</name>
    <dbReference type="NCBI Taxonomy" id="1975078"/>
    <lineage>
        <taxon>Bacteria</taxon>
        <taxon>Katanobacteria</taxon>
    </lineage>
</organism>
<name>A0A2M8EKE6_UNCKA</name>
<dbReference type="Proteomes" id="UP000228781">
    <property type="component" value="Unassembled WGS sequence"/>
</dbReference>
<evidence type="ECO:0000313" key="1">
    <source>
        <dbReference type="EMBL" id="PJC23180.1"/>
    </source>
</evidence>
<dbReference type="AlphaFoldDB" id="A0A2M8EKE6"/>
<accession>A0A2M8EKE6</accession>
<evidence type="ECO:0000313" key="2">
    <source>
        <dbReference type="Proteomes" id="UP000228781"/>
    </source>
</evidence>
<dbReference type="InterPro" id="IPR015797">
    <property type="entry name" value="NUDIX_hydrolase-like_dom_sf"/>
</dbReference>
<gene>
    <name evidence="1" type="ORF">CO059_00275</name>
</gene>
<sequence length="182" mass="21747">MSQVLPDREFFENPAERKYFIKILISSFGGWPRLHRFLFLSLIGKFFPQLAEVLGEFVAPEYALVFCNKRDIKDKDARLSTFNDKVEVGETLEQGLRRALRDDLGITKINYWFITDRVEGDYDKQGNFLPRYVLQVVVERPERVREPFKGLNTFWVRKRELWRPEADRLVKPVNVWKDKDFR</sequence>
<comment type="caution">
    <text evidence="1">The sequence shown here is derived from an EMBL/GenBank/DDBJ whole genome shotgun (WGS) entry which is preliminary data.</text>
</comment>
<dbReference type="EMBL" id="PFSK01000006">
    <property type="protein sequence ID" value="PJC23180.1"/>
    <property type="molecule type" value="Genomic_DNA"/>
</dbReference>